<reference evidence="2 3" key="1">
    <citation type="submission" date="2018-07" db="EMBL/GenBank/DDBJ databases">
        <title>Oceanihabitans testaceum sp. nov., isolated from marine sediment.</title>
        <authorList>
            <person name="Li C.-M."/>
        </authorList>
    </citation>
    <scope>NUCLEOTIDE SEQUENCE [LARGE SCALE GENOMIC DNA]</scope>
    <source>
        <strain evidence="2 3">S9-10</strain>
    </source>
</reference>
<proteinExistence type="predicted"/>
<name>A0A368P893_9FLAO</name>
<dbReference type="EMBL" id="QPIG01000002">
    <property type="protein sequence ID" value="RCU57451.1"/>
    <property type="molecule type" value="Genomic_DNA"/>
</dbReference>
<comment type="caution">
    <text evidence="2">The sequence shown here is derived from an EMBL/GenBank/DDBJ whole genome shotgun (WGS) entry which is preliminary data.</text>
</comment>
<dbReference type="RefSeq" id="WP_113966108.1">
    <property type="nucleotide sequence ID" value="NZ_JAWVXR010000002.1"/>
</dbReference>
<evidence type="ECO:0000313" key="2">
    <source>
        <dbReference type="EMBL" id="RCU57451.1"/>
    </source>
</evidence>
<keyword evidence="1" id="KW-0472">Membrane</keyword>
<organism evidence="2 3">
    <name type="scientific">Oceanihabitans sediminis</name>
    <dbReference type="NCBI Taxonomy" id="1812012"/>
    <lineage>
        <taxon>Bacteria</taxon>
        <taxon>Pseudomonadati</taxon>
        <taxon>Bacteroidota</taxon>
        <taxon>Flavobacteriia</taxon>
        <taxon>Flavobacteriales</taxon>
        <taxon>Flavobacteriaceae</taxon>
        <taxon>Oceanihabitans</taxon>
    </lineage>
</organism>
<sequence length="156" mass="18078">MRTNNNNVKNLIISVYFVLALLAIVAAIMFRMFSGISDDPVVVFLVISLCFGAVFFIVHAIAKYFEYDSDGMKVVVTNKGLLLSDRFNYREHTVEFHKKDLSGFKLHNYGVYTTLVLLIKDKRGNTNKERFNVTLVSRKKRKYIRQSLSKMIKQNR</sequence>
<gene>
    <name evidence="2" type="ORF">DU428_06560</name>
</gene>
<keyword evidence="3" id="KW-1185">Reference proteome</keyword>
<keyword evidence="1" id="KW-1133">Transmembrane helix</keyword>
<keyword evidence="1" id="KW-0812">Transmembrane</keyword>
<dbReference type="AlphaFoldDB" id="A0A368P893"/>
<evidence type="ECO:0000256" key="1">
    <source>
        <dbReference type="SAM" id="Phobius"/>
    </source>
</evidence>
<dbReference type="Proteomes" id="UP000252249">
    <property type="component" value="Unassembled WGS sequence"/>
</dbReference>
<feature type="transmembrane region" description="Helical" evidence="1">
    <location>
        <begin position="42"/>
        <end position="62"/>
    </location>
</feature>
<evidence type="ECO:0000313" key="3">
    <source>
        <dbReference type="Proteomes" id="UP000252249"/>
    </source>
</evidence>
<dbReference type="OrthoDB" id="1452926at2"/>
<feature type="transmembrane region" description="Helical" evidence="1">
    <location>
        <begin position="12"/>
        <end position="30"/>
    </location>
</feature>
<protein>
    <submittedName>
        <fullName evidence="2">Uncharacterized protein</fullName>
    </submittedName>
</protein>
<accession>A0A368P893</accession>